<keyword evidence="1" id="KW-0732">Signal</keyword>
<comment type="caution">
    <text evidence="2">The sequence shown here is derived from an EMBL/GenBank/DDBJ whole genome shotgun (WGS) entry which is preliminary data.</text>
</comment>
<protein>
    <submittedName>
        <fullName evidence="2">Uncharacterized protein</fullName>
    </submittedName>
</protein>
<evidence type="ECO:0000313" key="2">
    <source>
        <dbReference type="EMBL" id="OAP97614.1"/>
    </source>
</evidence>
<feature type="signal peptide" evidence="1">
    <location>
        <begin position="1"/>
        <end position="29"/>
    </location>
</feature>
<accession>A0A179C0F1</accession>
<dbReference type="AlphaFoldDB" id="A0A179C0F1"/>
<name>A0A179C0F1_RHILE</name>
<organism evidence="2">
    <name type="scientific">Rhizobium leguminosarum</name>
    <dbReference type="NCBI Taxonomy" id="384"/>
    <lineage>
        <taxon>Bacteria</taxon>
        <taxon>Pseudomonadati</taxon>
        <taxon>Pseudomonadota</taxon>
        <taxon>Alphaproteobacteria</taxon>
        <taxon>Hyphomicrobiales</taxon>
        <taxon>Rhizobiaceae</taxon>
        <taxon>Rhizobium/Agrobacterium group</taxon>
        <taxon>Rhizobium</taxon>
    </lineage>
</organism>
<feature type="chain" id="PRO_5008099832" evidence="1">
    <location>
        <begin position="30"/>
        <end position="181"/>
    </location>
</feature>
<dbReference type="EMBL" id="LWBS01000004">
    <property type="protein sequence ID" value="OAP97614.1"/>
    <property type="molecule type" value="Genomic_DNA"/>
</dbReference>
<proteinExistence type="predicted"/>
<reference evidence="2" key="1">
    <citation type="submission" date="2016-04" db="EMBL/GenBank/DDBJ databases">
        <title>Fast-growing isolate from the root nodules of Vavilovia formosa.</title>
        <authorList>
            <person name="Kimeklis A."/>
            <person name="Safronova V."/>
            <person name="Belimov A."/>
            <person name="Andronov E."/>
        </authorList>
    </citation>
    <scope>NUCLEOTIDE SEQUENCE [LARGE SCALE GENOMIC DNA]</scope>
    <source>
        <strain evidence="2">Vaf-46</strain>
    </source>
</reference>
<gene>
    <name evidence="2" type="ORF">A4U53_36480</name>
</gene>
<evidence type="ECO:0000256" key="1">
    <source>
        <dbReference type="SAM" id="SignalP"/>
    </source>
</evidence>
<sequence>MLISKLRSRILAVTFTVLVSLGAISPAHAYSVYRRVTADAMTGIVVWTAANFGVSGNPPTLSFFYYPDDGAARAAMQQAQCFVKVDLGDLINPQEGAQAAVGNADIPVNAAPADQPRPFPWMIGFDNNPPGHWSIARPQITNAVTNAAASRVAAAGFRSLATTDNSGVTVINGTLLNCRAQ</sequence>